<dbReference type="InterPro" id="IPR005891">
    <property type="entry name" value="DevC"/>
</dbReference>
<dbReference type="Pfam" id="PF02687">
    <property type="entry name" value="FtsX"/>
    <property type="match status" value="1"/>
</dbReference>
<comment type="subcellular location">
    <subcellularLocation>
        <location evidence="1">Cell membrane</location>
        <topology evidence="1">Multi-pass membrane protein</topology>
    </subcellularLocation>
</comment>
<dbReference type="InterPro" id="IPR003838">
    <property type="entry name" value="ABC3_permease_C"/>
</dbReference>
<keyword evidence="3" id="KW-1003">Cell membrane</keyword>
<dbReference type="NCBIfam" id="TIGR01185">
    <property type="entry name" value="devC"/>
    <property type="match status" value="1"/>
</dbReference>
<keyword evidence="6 7" id="KW-0472">Membrane</keyword>
<proteinExistence type="predicted"/>
<feature type="domain" description="ABC3 transporter permease C-terminal" evidence="8">
    <location>
        <begin position="279"/>
        <end position="391"/>
    </location>
</feature>
<evidence type="ECO:0000256" key="7">
    <source>
        <dbReference type="SAM" id="Phobius"/>
    </source>
</evidence>
<dbReference type="PANTHER" id="PTHR43738">
    <property type="entry name" value="ABC TRANSPORTER, MEMBRANE PROTEIN"/>
    <property type="match status" value="1"/>
</dbReference>
<evidence type="ECO:0000256" key="6">
    <source>
        <dbReference type="ARBA" id="ARBA00023136"/>
    </source>
</evidence>
<gene>
    <name evidence="9" type="ORF">FNW02_07530</name>
</gene>
<dbReference type="PIRSF" id="PIRSF031773">
    <property type="entry name" value="DevC"/>
    <property type="match status" value="1"/>
</dbReference>
<evidence type="ECO:0000256" key="1">
    <source>
        <dbReference type="ARBA" id="ARBA00004651"/>
    </source>
</evidence>
<dbReference type="GO" id="GO:0005886">
    <property type="term" value="C:plasma membrane"/>
    <property type="evidence" value="ECO:0007669"/>
    <property type="project" value="UniProtKB-SubCell"/>
</dbReference>
<evidence type="ECO:0000256" key="2">
    <source>
        <dbReference type="ARBA" id="ARBA00022448"/>
    </source>
</evidence>
<keyword evidence="10" id="KW-1185">Reference proteome</keyword>
<dbReference type="InterPro" id="IPR051125">
    <property type="entry name" value="ABC-4/HrtB_transporter"/>
</dbReference>
<protein>
    <submittedName>
        <fullName evidence="9">FtsX-like permease family protein</fullName>
    </submittedName>
</protein>
<feature type="transmembrane region" description="Helical" evidence="7">
    <location>
        <begin position="33"/>
        <end position="57"/>
    </location>
</feature>
<evidence type="ECO:0000259" key="8">
    <source>
        <dbReference type="Pfam" id="PF02687"/>
    </source>
</evidence>
<keyword evidence="5 7" id="KW-1133">Transmembrane helix</keyword>
<reference evidence="9" key="1">
    <citation type="submission" date="2019-07" db="EMBL/GenBank/DDBJ databases">
        <title>Toxilogical consequences of a new and cryptic species of cyanobacteria (Komarekiella delphini-convector) recovered from the epidermis of a bottlenose dolphin and 1500 ft. in the air.</title>
        <authorList>
            <person name="Brown A.O."/>
            <person name="Dvorak P."/>
            <person name="Villanueva C.D."/>
            <person name="Foss A.J."/>
            <person name="Garvey A.D."/>
            <person name="Gibson Q.A."/>
            <person name="Johansen J.R."/>
            <person name="Casamatta D.A."/>
        </authorList>
    </citation>
    <scope>NUCLEOTIDE SEQUENCE</scope>
    <source>
        <strain evidence="9">SJRDD-AB1</strain>
    </source>
</reference>
<organism evidence="9 10">
    <name type="scientific">Komarekiella delphini-convector SJRDD-AB1</name>
    <dbReference type="NCBI Taxonomy" id="2593771"/>
    <lineage>
        <taxon>Bacteria</taxon>
        <taxon>Bacillati</taxon>
        <taxon>Cyanobacteriota</taxon>
        <taxon>Cyanophyceae</taxon>
        <taxon>Nostocales</taxon>
        <taxon>Nostocaceae</taxon>
        <taxon>Komarekiella</taxon>
        <taxon>Komarekiella delphini-convector</taxon>
    </lineage>
</organism>
<keyword evidence="4 7" id="KW-0812">Transmembrane</keyword>
<feature type="transmembrane region" description="Helical" evidence="7">
    <location>
        <begin position="317"/>
        <end position="345"/>
    </location>
</feature>
<accession>A0AA40SVD8</accession>
<evidence type="ECO:0000256" key="4">
    <source>
        <dbReference type="ARBA" id="ARBA00022692"/>
    </source>
</evidence>
<sequence>MKIFGFKSFFDKFLDQRPLAIAQLSHQKVRLTVAMGGIAFANVLIFMQLGFLSLFSGGATALPKSMKGDLFLLNSTTEFIGSNGFDLIRLYQAAGIKGVVNTTPVYTSTATPWGYSQQKKSFEARVYAFNPSQQVFSIPDVIRQQSLLNIPNSVLFDRMAKPDFGPIPQLFTNKGNVTAVLNNHRISVVGLFNLGNSFFLGSGNLIMSEATYTKLFGENALKQVSIGVVNLESNADKKAVKAAIEANIPGIKVYTHEELIRKELKFQETTAVGPIFSFGAIMGFIVGVVIVYQVLYADVNDHLAEYATLKAIGYSDIALLGVIFSEAIILALLGFIPGFAVSFWMYDFLGNLTRLELIMNTEIVGTVFILTIVMCVMSAAIASGKLRSADPADVF</sequence>
<dbReference type="Proteomes" id="UP001165986">
    <property type="component" value="Unassembled WGS sequence"/>
</dbReference>
<evidence type="ECO:0000313" key="10">
    <source>
        <dbReference type="Proteomes" id="UP001165986"/>
    </source>
</evidence>
<comment type="caution">
    <text evidence="9">The sequence shown here is derived from an EMBL/GenBank/DDBJ whole genome shotgun (WGS) entry which is preliminary data.</text>
</comment>
<feature type="transmembrane region" description="Helical" evidence="7">
    <location>
        <begin position="271"/>
        <end position="297"/>
    </location>
</feature>
<feature type="transmembrane region" description="Helical" evidence="7">
    <location>
        <begin position="357"/>
        <end position="381"/>
    </location>
</feature>
<keyword evidence="2" id="KW-0813">Transport</keyword>
<evidence type="ECO:0000256" key="5">
    <source>
        <dbReference type="ARBA" id="ARBA00022989"/>
    </source>
</evidence>
<dbReference type="EMBL" id="VJXY01000006">
    <property type="protein sequence ID" value="MBD6615688.1"/>
    <property type="molecule type" value="Genomic_DNA"/>
</dbReference>
<name>A0AA40SVD8_9NOST</name>
<dbReference type="AlphaFoldDB" id="A0AA40SVD8"/>
<evidence type="ECO:0000256" key="3">
    <source>
        <dbReference type="ARBA" id="ARBA00022475"/>
    </source>
</evidence>
<evidence type="ECO:0000313" key="9">
    <source>
        <dbReference type="EMBL" id="MBD6615688.1"/>
    </source>
</evidence>
<dbReference type="PANTHER" id="PTHR43738:SF1">
    <property type="entry name" value="HEMIN TRANSPORT SYSTEM PERMEASE PROTEIN HRTB-RELATED"/>
    <property type="match status" value="1"/>
</dbReference>